<dbReference type="Proteomes" id="UP001158576">
    <property type="component" value="Chromosome 1"/>
</dbReference>
<sequence>MIVFSDEDLFDECSGLCRLNYQQCLVNCDSSVCQNECANSFSGCVSYCPCGVNCIDGCSKCEHPLCLSSSPSSTTTDSPIDQSNVHILVIPQIHAAYIVSGDGSKTSKAKIDAPDSDFYTDQAPSAVIRNELYIFGGDRGDKYKIAKFVTCEFVELSIKMNYKYTYVSSALSIEKGERETWSSTGGWEALPDYPRAVYGHTLTSLGNSAMILAGGYVDDESEGITNEIRMLKDGSWSILGNLKRAHLVGSSLRKGQFIYLASGENENSKEAHSRAVERIQISNDELIETVVIGGHDVNGRIPVLYETSPDSCAENNF</sequence>
<evidence type="ECO:0000313" key="1">
    <source>
        <dbReference type="EMBL" id="CAG5103052.1"/>
    </source>
</evidence>
<organism evidence="1 2">
    <name type="scientific">Oikopleura dioica</name>
    <name type="common">Tunicate</name>
    <dbReference type="NCBI Taxonomy" id="34765"/>
    <lineage>
        <taxon>Eukaryota</taxon>
        <taxon>Metazoa</taxon>
        <taxon>Chordata</taxon>
        <taxon>Tunicata</taxon>
        <taxon>Appendicularia</taxon>
        <taxon>Copelata</taxon>
        <taxon>Oikopleuridae</taxon>
        <taxon>Oikopleura</taxon>
    </lineage>
</organism>
<dbReference type="SUPFAM" id="SSF117281">
    <property type="entry name" value="Kelch motif"/>
    <property type="match status" value="1"/>
</dbReference>
<dbReference type="InterPro" id="IPR015915">
    <property type="entry name" value="Kelch-typ_b-propeller"/>
</dbReference>
<name>A0ABN7SQC3_OIKDI</name>
<reference evidence="1 2" key="1">
    <citation type="submission" date="2021-04" db="EMBL/GenBank/DDBJ databases">
        <authorList>
            <person name="Bliznina A."/>
        </authorList>
    </citation>
    <scope>NUCLEOTIDE SEQUENCE [LARGE SCALE GENOMIC DNA]</scope>
</reference>
<keyword evidence="2" id="KW-1185">Reference proteome</keyword>
<dbReference type="EMBL" id="OU015566">
    <property type="protein sequence ID" value="CAG5103052.1"/>
    <property type="molecule type" value="Genomic_DNA"/>
</dbReference>
<accession>A0ABN7SQC3</accession>
<gene>
    <name evidence="1" type="ORF">OKIOD_LOCUS9356</name>
</gene>
<protein>
    <submittedName>
        <fullName evidence="1">Oidioi.mRNA.OKI2018_I69.chr1.g591.t1.cds</fullName>
    </submittedName>
</protein>
<dbReference type="Gene3D" id="2.120.10.80">
    <property type="entry name" value="Kelch-type beta propeller"/>
    <property type="match status" value="1"/>
</dbReference>
<evidence type="ECO:0000313" key="2">
    <source>
        <dbReference type="Proteomes" id="UP001158576"/>
    </source>
</evidence>
<proteinExistence type="predicted"/>